<dbReference type="InterPro" id="IPR050951">
    <property type="entry name" value="Retrovirus_Pol_polyprotein"/>
</dbReference>
<evidence type="ECO:0000259" key="3">
    <source>
        <dbReference type="PROSITE" id="PS50994"/>
    </source>
</evidence>
<dbReference type="SUPFAM" id="SSF53098">
    <property type="entry name" value="Ribonuclease H-like"/>
    <property type="match status" value="1"/>
</dbReference>
<dbReference type="Proteomes" id="UP000324767">
    <property type="component" value="Unassembled WGS sequence"/>
</dbReference>
<accession>A0A5M8PYV4</accession>
<evidence type="ECO:0000256" key="2">
    <source>
        <dbReference type="SAM" id="MobiDB-lite"/>
    </source>
</evidence>
<feature type="region of interest" description="Disordered" evidence="2">
    <location>
        <begin position="617"/>
        <end position="666"/>
    </location>
</feature>
<dbReference type="EMBL" id="VXIT01000003">
    <property type="protein sequence ID" value="KAA6414122.1"/>
    <property type="molecule type" value="Genomic_DNA"/>
</dbReference>
<sequence length="714" mass="80540">MAASTQPRTEPRTGVQAFSQDIEHAFQTYLEKESKNRSLFTAADRSRYRMCLEEPDLKPQLLFPDKADQQRFRNQKHDAITNYELDPQSQLYRTPKTAEERPRVVACTYDSFKHIVHAHHSVAYAGISLTYKELVRTVYGIAREDVKWLLKHYRADLIDMKHQPDGHNKWILYIKDYFSKFSMLYALHSKRAIEIADAFSLFVRHFDIPDILQTDNGREFKGALLIFLKRHGIKLINGRPRSPQTQGLVEQSNGVVKDKIHKWQEENGSPEWAIALTEVVMAMNRQHHRSLAYNMSPYKVMYGRNNKERKHKVSEEEIIGLRTITDDQIDAACREDVNPSQAIENTGITVDQFCTELIPREKHIVESDSDPDNPLDFGSRASPPSVIDDDPHSADEEPGLSTLEAENRVEASPCVDPRLLILNKQEEQASLVREHQQGVRTCMSKKYDSKHMITTFKLDDLVTLAVPQEDRAATDSLRLICRVIDTPHPNRHQLQTMYGVLDKLFPIKVLNIIPELDWSTIRAEHFGGAYGEVKNPKMITLHAAAAQEGRAQRIGISCNCTKQCGIKRYTCFKNNVECTQYCHSEDRDCGNMGTILDGTEESIVSYTEAAIINPLKKGSNQPSIPTALPTRSKTSRAKRSREDITISTTTSPTKPAVKRNQKNAPAVESLGNQTTLSQYENLAPVISCLANLQSKGSKAGPSGPGTGASSDVDM</sequence>
<feature type="compositionally biased region" description="Low complexity" evidence="2">
    <location>
        <begin position="645"/>
        <end position="655"/>
    </location>
</feature>
<dbReference type="InterPro" id="IPR012337">
    <property type="entry name" value="RNaseH-like_sf"/>
</dbReference>
<dbReference type="AlphaFoldDB" id="A0A5M8PYV4"/>
<evidence type="ECO:0000313" key="4">
    <source>
        <dbReference type="EMBL" id="KAA6414122.1"/>
    </source>
</evidence>
<dbReference type="PANTHER" id="PTHR37984">
    <property type="entry name" value="PROTEIN CBG26694"/>
    <property type="match status" value="1"/>
</dbReference>
<feature type="domain" description="Integrase catalytic" evidence="3">
    <location>
        <begin position="143"/>
        <end position="305"/>
    </location>
</feature>
<gene>
    <name evidence="4" type="ORF">FRX48_02484</name>
</gene>
<dbReference type="InterPro" id="IPR036397">
    <property type="entry name" value="RNaseH_sf"/>
</dbReference>
<evidence type="ECO:0000256" key="1">
    <source>
        <dbReference type="ARBA" id="ARBA00022884"/>
    </source>
</evidence>
<keyword evidence="1" id="KW-0694">RNA-binding</keyword>
<dbReference type="PANTHER" id="PTHR37984:SF5">
    <property type="entry name" value="PROTEIN NYNRIN-LIKE"/>
    <property type="match status" value="1"/>
</dbReference>
<dbReference type="Gene3D" id="3.30.420.10">
    <property type="entry name" value="Ribonuclease H-like superfamily/Ribonuclease H"/>
    <property type="match status" value="1"/>
</dbReference>
<reference evidence="4 5" key="1">
    <citation type="submission" date="2019-09" db="EMBL/GenBank/DDBJ databases">
        <title>The hologenome of the rock-dwelling lichen Lasallia pustulata.</title>
        <authorList>
            <person name="Greshake Tzovaras B."/>
            <person name="Segers F."/>
            <person name="Bicker A."/>
            <person name="Dal Grande F."/>
            <person name="Otte J."/>
            <person name="Hankeln T."/>
            <person name="Schmitt I."/>
            <person name="Ebersberger I."/>
        </authorList>
    </citation>
    <scope>NUCLEOTIDE SEQUENCE [LARGE SCALE GENOMIC DNA]</scope>
    <source>
        <strain evidence="4">A1-1</strain>
    </source>
</reference>
<feature type="region of interest" description="Disordered" evidence="2">
    <location>
        <begin position="693"/>
        <end position="714"/>
    </location>
</feature>
<feature type="region of interest" description="Disordered" evidence="2">
    <location>
        <begin position="365"/>
        <end position="398"/>
    </location>
</feature>
<feature type="compositionally biased region" description="Low complexity" evidence="2">
    <location>
        <begin position="694"/>
        <end position="714"/>
    </location>
</feature>
<dbReference type="GO" id="GO:0015074">
    <property type="term" value="P:DNA integration"/>
    <property type="evidence" value="ECO:0007669"/>
    <property type="project" value="InterPro"/>
</dbReference>
<dbReference type="InterPro" id="IPR001584">
    <property type="entry name" value="Integrase_cat-core"/>
</dbReference>
<comment type="caution">
    <text evidence="4">The sequence shown here is derived from an EMBL/GenBank/DDBJ whole genome shotgun (WGS) entry which is preliminary data.</text>
</comment>
<dbReference type="OrthoDB" id="5425597at2759"/>
<dbReference type="GO" id="GO:0005634">
    <property type="term" value="C:nucleus"/>
    <property type="evidence" value="ECO:0007669"/>
    <property type="project" value="UniProtKB-ARBA"/>
</dbReference>
<dbReference type="Pfam" id="PF00665">
    <property type="entry name" value="rve"/>
    <property type="match status" value="1"/>
</dbReference>
<proteinExistence type="predicted"/>
<dbReference type="GO" id="GO:0003723">
    <property type="term" value="F:RNA binding"/>
    <property type="evidence" value="ECO:0007669"/>
    <property type="project" value="UniProtKB-KW"/>
</dbReference>
<organism evidence="4 5">
    <name type="scientific">Lasallia pustulata</name>
    <dbReference type="NCBI Taxonomy" id="136370"/>
    <lineage>
        <taxon>Eukaryota</taxon>
        <taxon>Fungi</taxon>
        <taxon>Dikarya</taxon>
        <taxon>Ascomycota</taxon>
        <taxon>Pezizomycotina</taxon>
        <taxon>Lecanoromycetes</taxon>
        <taxon>OSLEUM clade</taxon>
        <taxon>Umbilicariomycetidae</taxon>
        <taxon>Umbilicariales</taxon>
        <taxon>Umbilicariaceae</taxon>
        <taxon>Lasallia</taxon>
    </lineage>
</organism>
<protein>
    <recommendedName>
        <fullName evidence="3">Integrase catalytic domain-containing protein</fullName>
    </recommendedName>
</protein>
<name>A0A5M8PYV4_9LECA</name>
<evidence type="ECO:0000313" key="5">
    <source>
        <dbReference type="Proteomes" id="UP000324767"/>
    </source>
</evidence>
<dbReference type="PROSITE" id="PS50994">
    <property type="entry name" value="INTEGRASE"/>
    <property type="match status" value="1"/>
</dbReference>